<dbReference type="PANTHER" id="PTHR14352:SF2">
    <property type="entry name" value="HAUS AUGMIN-LIKE COMPLEX SUBUNIT 7"/>
    <property type="match status" value="1"/>
</dbReference>
<dbReference type="InParanoid" id="E9G735"/>
<dbReference type="GO" id="GO:0051011">
    <property type="term" value="F:microtubule minus-end binding"/>
    <property type="evidence" value="ECO:0000318"/>
    <property type="project" value="GO_Central"/>
</dbReference>
<evidence type="ECO:0000313" key="2">
    <source>
        <dbReference type="Proteomes" id="UP000000305"/>
    </source>
</evidence>
<organism evidence="1 2">
    <name type="scientific">Daphnia pulex</name>
    <name type="common">Water flea</name>
    <dbReference type="NCBI Taxonomy" id="6669"/>
    <lineage>
        <taxon>Eukaryota</taxon>
        <taxon>Metazoa</taxon>
        <taxon>Ecdysozoa</taxon>
        <taxon>Arthropoda</taxon>
        <taxon>Crustacea</taxon>
        <taxon>Branchiopoda</taxon>
        <taxon>Diplostraca</taxon>
        <taxon>Cladocera</taxon>
        <taxon>Anomopoda</taxon>
        <taxon>Daphniidae</taxon>
        <taxon>Daphnia</taxon>
    </lineage>
</organism>
<dbReference type="Proteomes" id="UP000000305">
    <property type="component" value="Unassembled WGS sequence"/>
</dbReference>
<dbReference type="EMBL" id="GL732534">
    <property type="protein sequence ID" value="EFX84715.1"/>
    <property type="molecule type" value="Genomic_DNA"/>
</dbReference>
<gene>
    <name evidence="1" type="ORF">DAPPUDRAFT_99493</name>
</gene>
<dbReference type="OrthoDB" id="6339537at2759"/>
<dbReference type="InterPro" id="IPR029711">
    <property type="entry name" value="Haus7-like"/>
</dbReference>
<name>E9G735_DAPPU</name>
<dbReference type="HOGENOM" id="CLU_900960_0_0_1"/>
<keyword evidence="2" id="KW-1185">Reference proteome</keyword>
<dbReference type="GO" id="GO:0031023">
    <property type="term" value="P:microtubule organizing center organization"/>
    <property type="evidence" value="ECO:0000318"/>
    <property type="project" value="GO_Central"/>
</dbReference>
<proteinExistence type="predicted"/>
<reference evidence="1 2" key="1">
    <citation type="journal article" date="2011" name="Science">
        <title>The ecoresponsive genome of Daphnia pulex.</title>
        <authorList>
            <person name="Colbourne J.K."/>
            <person name="Pfrender M.E."/>
            <person name="Gilbert D."/>
            <person name="Thomas W.K."/>
            <person name="Tucker A."/>
            <person name="Oakley T.H."/>
            <person name="Tokishita S."/>
            <person name="Aerts A."/>
            <person name="Arnold G.J."/>
            <person name="Basu M.K."/>
            <person name="Bauer D.J."/>
            <person name="Caceres C.E."/>
            <person name="Carmel L."/>
            <person name="Casola C."/>
            <person name="Choi J.H."/>
            <person name="Detter J.C."/>
            <person name="Dong Q."/>
            <person name="Dusheyko S."/>
            <person name="Eads B.D."/>
            <person name="Frohlich T."/>
            <person name="Geiler-Samerotte K.A."/>
            <person name="Gerlach D."/>
            <person name="Hatcher P."/>
            <person name="Jogdeo S."/>
            <person name="Krijgsveld J."/>
            <person name="Kriventseva E.V."/>
            <person name="Kultz D."/>
            <person name="Laforsch C."/>
            <person name="Lindquist E."/>
            <person name="Lopez J."/>
            <person name="Manak J.R."/>
            <person name="Muller J."/>
            <person name="Pangilinan J."/>
            <person name="Patwardhan R.P."/>
            <person name="Pitluck S."/>
            <person name="Pritham E.J."/>
            <person name="Rechtsteiner A."/>
            <person name="Rho M."/>
            <person name="Rogozin I.B."/>
            <person name="Sakarya O."/>
            <person name="Salamov A."/>
            <person name="Schaack S."/>
            <person name="Shapiro H."/>
            <person name="Shiga Y."/>
            <person name="Skalitzky C."/>
            <person name="Smith Z."/>
            <person name="Souvorov A."/>
            <person name="Sung W."/>
            <person name="Tang Z."/>
            <person name="Tsuchiya D."/>
            <person name="Tu H."/>
            <person name="Vos H."/>
            <person name="Wang M."/>
            <person name="Wolf Y.I."/>
            <person name="Yamagata H."/>
            <person name="Yamada T."/>
            <person name="Ye Y."/>
            <person name="Shaw J.R."/>
            <person name="Andrews J."/>
            <person name="Crease T.J."/>
            <person name="Tang H."/>
            <person name="Lucas S.M."/>
            <person name="Robertson H.M."/>
            <person name="Bork P."/>
            <person name="Koonin E.V."/>
            <person name="Zdobnov E.M."/>
            <person name="Grigoriev I.V."/>
            <person name="Lynch M."/>
            <person name="Boore J.L."/>
        </authorList>
    </citation>
    <scope>NUCLEOTIDE SEQUENCE [LARGE SCALE GENOMIC DNA]</scope>
</reference>
<dbReference type="STRING" id="6669.E9G735"/>
<dbReference type="GO" id="GO:0070652">
    <property type="term" value="C:HAUS complex"/>
    <property type="evidence" value="ECO:0000318"/>
    <property type="project" value="GO_Central"/>
</dbReference>
<evidence type="ECO:0000313" key="1">
    <source>
        <dbReference type="EMBL" id="EFX84715.1"/>
    </source>
</evidence>
<protein>
    <submittedName>
        <fullName evidence="1">Uncharacterized protein</fullName>
    </submittedName>
</protein>
<dbReference type="KEGG" id="dpx:DAPPUDRAFT_99493"/>
<dbReference type="AlphaFoldDB" id="E9G735"/>
<dbReference type="PANTHER" id="PTHR14352">
    <property type="entry name" value="HAUS AUGMIN-LIKE COMPLEX SUBUNIT 7"/>
    <property type="match status" value="1"/>
</dbReference>
<accession>E9G735</accession>
<dbReference type="GO" id="GO:0051225">
    <property type="term" value="P:spindle assembly"/>
    <property type="evidence" value="ECO:0000318"/>
    <property type="project" value="GO_Central"/>
</dbReference>
<sequence>MSTIEENISEIINVLQSVNCPLIVRTDGWWIEELLFTPGKPRKDLILWITSKAIESALPSTLHSAQLKLQDLDSTATSSSSSYIKLPESDEAILGFWCGANVCSKKDLPFIKGDIPKYDQIKFWNRLIKPLEILAKSHVNTSIAFGGGSLSNLVSMENFLDAFSMKATLLSADVQSEIKQIHETKGRDQFTKKQIVLGRNLQNDNLLIPNFTEQANRLKAAADQFNDIFNSDLKICLPKSGSSAPLLEFGEEINNIRTKVTAWKKGADSLLELQQSTTSETNLKKSENLLKRTIKDKSFPPFQKLCGSD</sequence>